<keyword evidence="7 9" id="KW-0472">Membrane</keyword>
<feature type="transmembrane region" description="Helical" evidence="9">
    <location>
        <begin position="258"/>
        <end position="275"/>
    </location>
</feature>
<feature type="transmembrane region" description="Helical" evidence="9">
    <location>
        <begin position="90"/>
        <end position="109"/>
    </location>
</feature>
<evidence type="ECO:0000313" key="11">
    <source>
        <dbReference type="Proteomes" id="UP000531840"/>
    </source>
</evidence>
<dbReference type="InterPro" id="IPR037294">
    <property type="entry name" value="ABC_BtuC-like"/>
</dbReference>
<comment type="similarity">
    <text evidence="2 8">Belongs to the ABC-3 integral membrane protein family.</text>
</comment>
<evidence type="ECO:0000256" key="9">
    <source>
        <dbReference type="SAM" id="Phobius"/>
    </source>
</evidence>
<evidence type="ECO:0000256" key="7">
    <source>
        <dbReference type="ARBA" id="ARBA00023136"/>
    </source>
</evidence>
<dbReference type="InterPro" id="IPR001626">
    <property type="entry name" value="ABC_TroCD"/>
</dbReference>
<evidence type="ECO:0000256" key="6">
    <source>
        <dbReference type="ARBA" id="ARBA00022989"/>
    </source>
</evidence>
<proteinExistence type="inferred from homology"/>
<dbReference type="CDD" id="cd06550">
    <property type="entry name" value="TM_ABC_iron-siderophores_like"/>
    <property type="match status" value="1"/>
</dbReference>
<feature type="transmembrane region" description="Helical" evidence="9">
    <location>
        <begin position="36"/>
        <end position="53"/>
    </location>
</feature>
<feature type="transmembrane region" description="Helical" evidence="9">
    <location>
        <begin position="201"/>
        <end position="223"/>
    </location>
</feature>
<feature type="transmembrane region" description="Helical" evidence="9">
    <location>
        <begin position="230"/>
        <end position="252"/>
    </location>
</feature>
<keyword evidence="11" id="KW-1185">Reference proteome</keyword>
<gene>
    <name evidence="10" type="ORF">HZY85_04260</name>
</gene>
<accession>A0ABX2T2H1</accession>
<dbReference type="EMBL" id="JACBYF010000006">
    <property type="protein sequence ID" value="NYS47410.1"/>
    <property type="molecule type" value="Genomic_DNA"/>
</dbReference>
<evidence type="ECO:0000256" key="8">
    <source>
        <dbReference type="RuleBase" id="RU003943"/>
    </source>
</evidence>
<evidence type="ECO:0000256" key="3">
    <source>
        <dbReference type="ARBA" id="ARBA00022448"/>
    </source>
</evidence>
<reference evidence="10 11" key="1">
    <citation type="submission" date="2020-07" db="EMBL/GenBank/DDBJ databases">
        <title>MOT database genomes.</title>
        <authorList>
            <person name="Joseph S."/>
            <person name="Aduse-Opoku J."/>
            <person name="Hashim A."/>
            <person name="Wade W."/>
            <person name="Curtis M."/>
        </authorList>
    </citation>
    <scope>NUCLEOTIDE SEQUENCE [LARGE SCALE GENOMIC DNA]</scope>
    <source>
        <strain evidence="10 11">CIP 106318</strain>
    </source>
</reference>
<organism evidence="10 11">
    <name type="scientific">Gemelliphila palaticanis</name>
    <dbReference type="NCBI Taxonomy" id="81950"/>
    <lineage>
        <taxon>Bacteria</taxon>
        <taxon>Bacillati</taxon>
        <taxon>Bacillota</taxon>
        <taxon>Bacilli</taxon>
        <taxon>Bacillales</taxon>
        <taxon>Gemellaceae</taxon>
        <taxon>Gemelliphila</taxon>
    </lineage>
</organism>
<feature type="transmembrane region" description="Helical" evidence="9">
    <location>
        <begin position="6"/>
        <end position="27"/>
    </location>
</feature>
<keyword evidence="3 8" id="KW-0813">Transport</keyword>
<feature type="transmembrane region" description="Helical" evidence="9">
    <location>
        <begin position="59"/>
        <end position="78"/>
    </location>
</feature>
<name>A0ABX2T2H1_9BACL</name>
<evidence type="ECO:0000256" key="1">
    <source>
        <dbReference type="ARBA" id="ARBA00004651"/>
    </source>
</evidence>
<dbReference type="PANTHER" id="PTHR30477">
    <property type="entry name" value="ABC-TRANSPORTER METAL-BINDING PROTEIN"/>
    <property type="match status" value="1"/>
</dbReference>
<dbReference type="Gene3D" id="1.10.3470.10">
    <property type="entry name" value="ABC transporter involved in vitamin B12 uptake, BtuC"/>
    <property type="match status" value="1"/>
</dbReference>
<evidence type="ECO:0000256" key="4">
    <source>
        <dbReference type="ARBA" id="ARBA00022475"/>
    </source>
</evidence>
<keyword evidence="5 8" id="KW-0812">Transmembrane</keyword>
<feature type="transmembrane region" description="Helical" evidence="9">
    <location>
        <begin position="174"/>
        <end position="195"/>
    </location>
</feature>
<dbReference type="PANTHER" id="PTHR30477:SF8">
    <property type="entry name" value="METAL TRANSPORT SYSTEM MEMBRANE PROTEIN CT_070-RELATED"/>
    <property type="match status" value="1"/>
</dbReference>
<keyword evidence="6 9" id="KW-1133">Transmembrane helix</keyword>
<dbReference type="SUPFAM" id="SSF81345">
    <property type="entry name" value="ABC transporter involved in vitamin B12 uptake, BtuC"/>
    <property type="match status" value="1"/>
</dbReference>
<comment type="subcellular location">
    <subcellularLocation>
        <location evidence="1 8">Cell membrane</location>
        <topology evidence="1 8">Multi-pass membrane protein</topology>
    </subcellularLocation>
</comment>
<comment type="caution">
    <text evidence="10">The sequence shown here is derived from an EMBL/GenBank/DDBJ whole genome shotgun (WGS) entry which is preliminary data.</text>
</comment>
<evidence type="ECO:0000256" key="5">
    <source>
        <dbReference type="ARBA" id="ARBA00022692"/>
    </source>
</evidence>
<evidence type="ECO:0000256" key="2">
    <source>
        <dbReference type="ARBA" id="ARBA00008034"/>
    </source>
</evidence>
<keyword evidence="4" id="KW-1003">Cell membrane</keyword>
<dbReference type="Proteomes" id="UP000531840">
    <property type="component" value="Unassembled WGS sequence"/>
</dbReference>
<evidence type="ECO:0000313" key="10">
    <source>
        <dbReference type="EMBL" id="NYS47410.1"/>
    </source>
</evidence>
<protein>
    <submittedName>
        <fullName evidence="10">Metal ABC transporter permease</fullName>
    </submittedName>
</protein>
<sequence length="288" mass="31712">MSTNLEIILVGIIACFACAIPGVFLVLRGMSMMTDAISHTVLLGITIGFFIANDLNSPLLIIFAIIVGLITVWLTELLHQTNLLSKDSAIGIVFPLFFSSAVILISKFAKNVHLDVEHVVFGEMAFIPFDRFETENYDFGPKALIILLIIFIVNLIIVLLFYKELKISTLDYDYARIIGFSPIFLNYLLMSMVSVTSVGTFQSIGVILVISFMTGPALTARLLTDKLSIMIIYSLLIGSISSVVGYFLAIYFDVSISGMQATIIGVVFLITLLISPKKGILKSKLYKL</sequence>
<dbReference type="Pfam" id="PF00950">
    <property type="entry name" value="ABC-3"/>
    <property type="match status" value="1"/>
</dbReference>
<dbReference type="RefSeq" id="WP_179941196.1">
    <property type="nucleotide sequence ID" value="NZ_JACBYF010000006.1"/>
</dbReference>
<feature type="transmembrane region" description="Helical" evidence="9">
    <location>
        <begin position="143"/>
        <end position="162"/>
    </location>
</feature>